<evidence type="ECO:0000313" key="3">
    <source>
        <dbReference type="Proteomes" id="UP001063350"/>
    </source>
</evidence>
<name>A0A915XLK1_9BACT</name>
<dbReference type="AlphaFoldDB" id="A0A915XLK1"/>
<protein>
    <recommendedName>
        <fullName evidence="1">DUF362 domain-containing protein</fullName>
    </recommendedName>
</protein>
<reference evidence="2" key="1">
    <citation type="submission" date="2020-12" db="EMBL/GenBank/DDBJ databases">
        <title>Desulfobium dissulfuricans gen. nov., sp. nov., a novel mesophilic, sulfate-reducing bacterium isolated from a deep-sea hydrothermal vent.</title>
        <authorList>
            <person name="Hashimoto Y."/>
            <person name="Tame A."/>
            <person name="Sawayama S."/>
            <person name="Miyazaki J."/>
            <person name="Takai K."/>
            <person name="Nakagawa S."/>
        </authorList>
    </citation>
    <scope>NUCLEOTIDE SEQUENCE</scope>
    <source>
        <strain evidence="2">GF1</strain>
    </source>
</reference>
<dbReference type="Pfam" id="PF04015">
    <property type="entry name" value="DUF362"/>
    <property type="match status" value="1"/>
</dbReference>
<accession>A0A915XLK1</accession>
<evidence type="ECO:0000313" key="2">
    <source>
        <dbReference type="EMBL" id="BCO09926.1"/>
    </source>
</evidence>
<keyword evidence="3" id="KW-1185">Reference proteome</keyword>
<proteinExistence type="predicted"/>
<sequence>MERKKTERGRVWTTGFSSWGKSLPPLLEQANLAGHLAATDPPCILIKPNLVEAIPPPVTTPVGLVAALIDFLRQVTDRDIIIAEGTGSLHYDTFHCFSELGYTRLAREKNIPLLDLNREEPVRLANPRCRRWPEMYLPAIALESYLISVPVLKAHSLAGVTLTMKNMMGLAPPDRYCQGGSWKKSAFHEGIQEAIADLNRYRTPDFTILDATVGMCEAHLWGRHCEPPPNLLAGGYDPVALDSFGAGLLERHWQDIGHIRAVDRELGLAAPLECVEVVPRQQETG</sequence>
<gene>
    <name evidence="2" type="ORF">GF1_23020</name>
</gene>
<dbReference type="KEGG" id="ddu:GF1_23020"/>
<dbReference type="EMBL" id="AP024233">
    <property type="protein sequence ID" value="BCO09926.1"/>
    <property type="molecule type" value="Genomic_DNA"/>
</dbReference>
<feature type="domain" description="DUF362" evidence="1">
    <location>
        <begin position="44"/>
        <end position="246"/>
    </location>
</feature>
<dbReference type="Proteomes" id="UP001063350">
    <property type="component" value="Chromosome"/>
</dbReference>
<evidence type="ECO:0000259" key="1">
    <source>
        <dbReference type="Pfam" id="PF04015"/>
    </source>
</evidence>
<organism evidence="2 3">
    <name type="scientific">Desulfolithobacter dissulfuricans</name>
    <dbReference type="NCBI Taxonomy" id="2795293"/>
    <lineage>
        <taxon>Bacteria</taxon>
        <taxon>Pseudomonadati</taxon>
        <taxon>Thermodesulfobacteriota</taxon>
        <taxon>Desulfobulbia</taxon>
        <taxon>Desulfobulbales</taxon>
        <taxon>Desulfobulbaceae</taxon>
        <taxon>Desulfolithobacter</taxon>
    </lineage>
</organism>
<dbReference type="InterPro" id="IPR007160">
    <property type="entry name" value="DUF362"/>
</dbReference>
<dbReference type="RefSeq" id="WP_267926666.1">
    <property type="nucleotide sequence ID" value="NZ_AP024233.1"/>
</dbReference>